<dbReference type="Gramene" id="AET1Gv20699100.6">
    <property type="protein sequence ID" value="AET1Gv20699100.6"/>
    <property type="gene ID" value="AET1Gv20699100"/>
</dbReference>
<proteinExistence type="predicted"/>
<dbReference type="AlphaFoldDB" id="A0A452ZBD5"/>
<reference evidence="1" key="4">
    <citation type="submission" date="2019-03" db="UniProtKB">
        <authorList>
            <consortium name="EnsemblPlants"/>
        </authorList>
    </citation>
    <scope>IDENTIFICATION</scope>
</reference>
<keyword evidence="2" id="KW-1185">Reference proteome</keyword>
<evidence type="ECO:0000313" key="1">
    <source>
        <dbReference type="EnsemblPlants" id="AET1Gv20699100.6"/>
    </source>
</evidence>
<protein>
    <submittedName>
        <fullName evidence="1">Uncharacterized protein</fullName>
    </submittedName>
</protein>
<evidence type="ECO:0000313" key="2">
    <source>
        <dbReference type="Proteomes" id="UP000015105"/>
    </source>
</evidence>
<name>A0A452ZBD5_AEGTS</name>
<organism evidence="1 2">
    <name type="scientific">Aegilops tauschii subsp. strangulata</name>
    <name type="common">Goatgrass</name>
    <dbReference type="NCBI Taxonomy" id="200361"/>
    <lineage>
        <taxon>Eukaryota</taxon>
        <taxon>Viridiplantae</taxon>
        <taxon>Streptophyta</taxon>
        <taxon>Embryophyta</taxon>
        <taxon>Tracheophyta</taxon>
        <taxon>Spermatophyta</taxon>
        <taxon>Magnoliopsida</taxon>
        <taxon>Liliopsida</taxon>
        <taxon>Poales</taxon>
        <taxon>Poaceae</taxon>
        <taxon>BOP clade</taxon>
        <taxon>Pooideae</taxon>
        <taxon>Triticodae</taxon>
        <taxon>Triticeae</taxon>
        <taxon>Triticinae</taxon>
        <taxon>Aegilops</taxon>
    </lineage>
</organism>
<reference evidence="1" key="5">
    <citation type="journal article" date="2021" name="G3 (Bethesda)">
        <title>Aegilops tauschii genome assembly Aet v5.0 features greater sequence contiguity and improved annotation.</title>
        <authorList>
            <person name="Wang L."/>
            <person name="Zhu T."/>
            <person name="Rodriguez J.C."/>
            <person name="Deal K.R."/>
            <person name="Dubcovsky J."/>
            <person name="McGuire P.E."/>
            <person name="Lux T."/>
            <person name="Spannagl M."/>
            <person name="Mayer K.F.X."/>
            <person name="Baldrich P."/>
            <person name="Meyers B.C."/>
            <person name="Huo N."/>
            <person name="Gu Y.Q."/>
            <person name="Zhou H."/>
            <person name="Devos K.M."/>
            <person name="Bennetzen J.L."/>
            <person name="Unver T."/>
            <person name="Budak H."/>
            <person name="Gulick P.J."/>
            <person name="Galiba G."/>
            <person name="Kalapos B."/>
            <person name="Nelson D.R."/>
            <person name="Li P."/>
            <person name="You F.M."/>
            <person name="Luo M.C."/>
            <person name="Dvorak J."/>
        </authorList>
    </citation>
    <scope>NUCLEOTIDE SEQUENCE [LARGE SCALE GENOMIC DNA]</scope>
    <source>
        <strain evidence="1">cv. AL8/78</strain>
    </source>
</reference>
<dbReference type="EnsemblPlants" id="AET1Gv20699100.6">
    <property type="protein sequence ID" value="AET1Gv20699100.6"/>
    <property type="gene ID" value="AET1Gv20699100"/>
</dbReference>
<sequence length="54" mass="5967">MEFCDQLTVSHFEGKLGEFSDYGFTTEQSIAVELLTQSASNGHHRASCMSCFTS</sequence>
<dbReference type="Proteomes" id="UP000015105">
    <property type="component" value="Chromosome 1D"/>
</dbReference>
<reference evidence="2" key="2">
    <citation type="journal article" date="2017" name="Nat. Plants">
        <title>The Aegilops tauschii genome reveals multiple impacts of transposons.</title>
        <authorList>
            <person name="Zhao G."/>
            <person name="Zou C."/>
            <person name="Li K."/>
            <person name="Wang K."/>
            <person name="Li T."/>
            <person name="Gao L."/>
            <person name="Zhang X."/>
            <person name="Wang H."/>
            <person name="Yang Z."/>
            <person name="Liu X."/>
            <person name="Jiang W."/>
            <person name="Mao L."/>
            <person name="Kong X."/>
            <person name="Jiao Y."/>
            <person name="Jia J."/>
        </authorList>
    </citation>
    <scope>NUCLEOTIDE SEQUENCE [LARGE SCALE GENOMIC DNA]</scope>
    <source>
        <strain evidence="2">cv. AL8/78</strain>
    </source>
</reference>
<accession>A0A452ZBD5</accession>
<reference evidence="1" key="3">
    <citation type="journal article" date="2017" name="Nature">
        <title>Genome sequence of the progenitor of the wheat D genome Aegilops tauschii.</title>
        <authorList>
            <person name="Luo M.C."/>
            <person name="Gu Y.Q."/>
            <person name="Puiu D."/>
            <person name="Wang H."/>
            <person name="Twardziok S.O."/>
            <person name="Deal K.R."/>
            <person name="Huo N."/>
            <person name="Zhu T."/>
            <person name="Wang L."/>
            <person name="Wang Y."/>
            <person name="McGuire P.E."/>
            <person name="Liu S."/>
            <person name="Long H."/>
            <person name="Ramasamy R.K."/>
            <person name="Rodriguez J.C."/>
            <person name="Van S.L."/>
            <person name="Yuan L."/>
            <person name="Wang Z."/>
            <person name="Xia Z."/>
            <person name="Xiao L."/>
            <person name="Anderson O.D."/>
            <person name="Ouyang S."/>
            <person name="Liang Y."/>
            <person name="Zimin A.V."/>
            <person name="Pertea G."/>
            <person name="Qi P."/>
            <person name="Bennetzen J.L."/>
            <person name="Dai X."/>
            <person name="Dawson M.W."/>
            <person name="Muller H.G."/>
            <person name="Kugler K."/>
            <person name="Rivarola-Duarte L."/>
            <person name="Spannagl M."/>
            <person name="Mayer K.F.X."/>
            <person name="Lu F.H."/>
            <person name="Bevan M.W."/>
            <person name="Leroy P."/>
            <person name="Li P."/>
            <person name="You F.M."/>
            <person name="Sun Q."/>
            <person name="Liu Z."/>
            <person name="Lyons E."/>
            <person name="Wicker T."/>
            <person name="Salzberg S.L."/>
            <person name="Devos K.M."/>
            <person name="Dvorak J."/>
        </authorList>
    </citation>
    <scope>NUCLEOTIDE SEQUENCE [LARGE SCALE GENOMIC DNA]</scope>
    <source>
        <strain evidence="1">cv. AL8/78</strain>
    </source>
</reference>
<reference evidence="2" key="1">
    <citation type="journal article" date="2014" name="Science">
        <title>Ancient hybridizations among the ancestral genomes of bread wheat.</title>
        <authorList>
            <consortium name="International Wheat Genome Sequencing Consortium,"/>
            <person name="Marcussen T."/>
            <person name="Sandve S.R."/>
            <person name="Heier L."/>
            <person name="Spannagl M."/>
            <person name="Pfeifer M."/>
            <person name="Jakobsen K.S."/>
            <person name="Wulff B.B."/>
            <person name="Steuernagel B."/>
            <person name="Mayer K.F."/>
            <person name="Olsen O.A."/>
        </authorList>
    </citation>
    <scope>NUCLEOTIDE SEQUENCE [LARGE SCALE GENOMIC DNA]</scope>
    <source>
        <strain evidence="2">cv. AL8/78</strain>
    </source>
</reference>